<organism evidence="1 2">
    <name type="scientific">Echinimonas agarilytica</name>
    <dbReference type="NCBI Taxonomy" id="1215918"/>
    <lineage>
        <taxon>Bacteria</taxon>
        <taxon>Pseudomonadati</taxon>
        <taxon>Pseudomonadota</taxon>
        <taxon>Gammaproteobacteria</taxon>
        <taxon>Alteromonadales</taxon>
        <taxon>Echinimonadaceae</taxon>
        <taxon>Echinimonas</taxon>
    </lineage>
</organism>
<name>A0AA41WBS4_9GAMM</name>
<sequence length="289" mass="32880">MTILVIIGNGFDIQNGLPTSYRDFHKLYSSKLNDILVHFPDFFDDQEWSYFEENLAVFDEDNFRETSALEPSMDDMIESSKYVNGYNDEIEEKVRELVNDIHDSFKAWVKSINVNKALKFMAFPEGCKFINFNYTPTLQQVYLVPDINVLHIHGQVRGNIIFGHGAGNGNKASSSSFNENKPWFEEANKSLASVTDQLYKPVNEILDNSRASLEGYGNVSKVIVIGHSINEIDVPYFKLILDTYPDVTWENWNYDEGIMESHENLLNLGVAESKLNSSCSSGLNLAYPQ</sequence>
<gene>
    <name evidence="1" type="ORF">NAF29_18020</name>
</gene>
<dbReference type="Proteomes" id="UP001165393">
    <property type="component" value="Unassembled WGS sequence"/>
</dbReference>
<dbReference type="EMBL" id="JAMQGP010000016">
    <property type="protein sequence ID" value="MCM2681542.1"/>
    <property type="molecule type" value="Genomic_DNA"/>
</dbReference>
<dbReference type="AlphaFoldDB" id="A0AA41WBS4"/>
<dbReference type="InterPro" id="IPR025935">
    <property type="entry name" value="AbiH"/>
</dbReference>
<proteinExistence type="predicted"/>
<dbReference type="RefSeq" id="WP_251263024.1">
    <property type="nucleotide sequence ID" value="NZ_JAMQGP010000016.1"/>
</dbReference>
<comment type="caution">
    <text evidence="1">The sequence shown here is derived from an EMBL/GenBank/DDBJ whole genome shotgun (WGS) entry which is preliminary data.</text>
</comment>
<reference evidence="1 2" key="1">
    <citation type="journal article" date="2013" name="Antonie Van Leeuwenhoek">
        <title>Echinimonas agarilytica gen. nov., sp. nov., a new gammaproteobacterium isolated from the sea urchin Strongylocentrotus intermedius.</title>
        <authorList>
            <person name="Nedashkovskaya O.I."/>
            <person name="Stenkova A.M."/>
            <person name="Zhukova N.V."/>
            <person name="Van Trappen S."/>
            <person name="Lee J.S."/>
            <person name="Kim S.B."/>
        </authorList>
    </citation>
    <scope>NUCLEOTIDE SEQUENCE [LARGE SCALE GENOMIC DNA]</scope>
    <source>
        <strain evidence="1 2">KMM 6351</strain>
    </source>
</reference>
<accession>A0AA41WBS4</accession>
<evidence type="ECO:0000313" key="1">
    <source>
        <dbReference type="EMBL" id="MCM2681542.1"/>
    </source>
</evidence>
<keyword evidence="2" id="KW-1185">Reference proteome</keyword>
<evidence type="ECO:0000313" key="2">
    <source>
        <dbReference type="Proteomes" id="UP001165393"/>
    </source>
</evidence>
<protein>
    <submittedName>
        <fullName evidence="1">AbiH family protein</fullName>
    </submittedName>
</protein>
<dbReference type="Pfam" id="PF14253">
    <property type="entry name" value="AbiH"/>
    <property type="match status" value="1"/>
</dbReference>